<dbReference type="EMBL" id="LN483079">
    <property type="protein sequence ID" value="CEA05789.1"/>
    <property type="molecule type" value="Genomic_DNA"/>
</dbReference>
<accession>A0A078MHP7</accession>
<dbReference type="PATRIC" id="fig|1461583.4.peg.2543"/>
<dbReference type="InterPro" id="IPR009734">
    <property type="entry name" value="Myoviridae_GpU"/>
</dbReference>
<dbReference type="AlphaFoldDB" id="A0A078MHP7"/>
<evidence type="ECO:0000313" key="1">
    <source>
        <dbReference type="EMBL" id="CEA05789.1"/>
    </source>
</evidence>
<dbReference type="Pfam" id="PF06995">
    <property type="entry name" value="Phage_P2_GpU"/>
    <property type="match status" value="1"/>
</dbReference>
<sequence>MIGSFGDIIFSVSRQTAKTLKDLTRAEGGRYATHDIHLKKPKPEFLGPGLSKLSFKMDFDANLGVNPRKETDNLVRLQRDGHYSLFILGGRRIGMGYFTLQSVSVDYKTIDNLGNVLSATADVTLEEYV</sequence>
<name>A0A078MHP7_9BACL</name>
<gene>
    <name evidence="1" type="ORF">BN1050_02651</name>
</gene>
<organism evidence="1">
    <name type="scientific">Metalysinibacillus saudimassiliensis</name>
    <dbReference type="NCBI Taxonomy" id="1461583"/>
    <lineage>
        <taxon>Bacteria</taxon>
        <taxon>Bacillati</taxon>
        <taxon>Bacillota</taxon>
        <taxon>Bacilli</taxon>
        <taxon>Bacillales</taxon>
        <taxon>Caryophanaceae</taxon>
        <taxon>Metalysinibacillus</taxon>
    </lineage>
</organism>
<dbReference type="HOGENOM" id="CLU_126007_0_0_9"/>
<proteinExistence type="predicted"/>
<protein>
    <submittedName>
        <fullName evidence="1">Phage P2 GpU</fullName>
    </submittedName>
</protein>
<reference evidence="1" key="1">
    <citation type="submission" date="2014-07" db="EMBL/GenBank/DDBJ databases">
        <authorList>
            <person name="Urmite Genomes Urmite Genomes"/>
        </authorList>
    </citation>
    <scope>NUCLEOTIDE SEQUENCE</scope>
    <source>
        <strain evidence="1">13S34_air</strain>
    </source>
</reference>